<feature type="domain" description="Disease resistance R13L4/SHOC-2-like LRR" evidence="4">
    <location>
        <begin position="197"/>
        <end position="304"/>
    </location>
</feature>
<dbReference type="RefSeq" id="WP_167366868.1">
    <property type="nucleotide sequence ID" value="NZ_FUGE01000208.1"/>
</dbReference>
<dbReference type="EMBL" id="FUGE01000208">
    <property type="protein sequence ID" value="SJM72829.1"/>
    <property type="molecule type" value="Genomic_DNA"/>
</dbReference>
<dbReference type="Proteomes" id="UP000188357">
    <property type="component" value="Unassembled WGS sequence"/>
</dbReference>
<dbReference type="InterPro" id="IPR001611">
    <property type="entry name" value="Leu-rich_rpt"/>
</dbReference>
<dbReference type="Gene3D" id="3.80.10.10">
    <property type="entry name" value="Ribonuclease Inhibitor"/>
    <property type="match status" value="1"/>
</dbReference>
<dbReference type="InterPro" id="IPR055414">
    <property type="entry name" value="LRR_R13L4/SHOC2-like"/>
</dbReference>
<dbReference type="PANTHER" id="PTHR48051:SF54">
    <property type="entry name" value="LEUCINE-RICH REPEAT-CONTAINING PROTEIN"/>
    <property type="match status" value="1"/>
</dbReference>
<dbReference type="Pfam" id="PF23598">
    <property type="entry name" value="LRR_14"/>
    <property type="match status" value="1"/>
</dbReference>
<gene>
    <name evidence="5" type="ORF">A1232T_02028</name>
</gene>
<evidence type="ECO:0000256" key="3">
    <source>
        <dbReference type="SAM" id="MobiDB-lite"/>
    </source>
</evidence>
<dbReference type="GO" id="GO:0005737">
    <property type="term" value="C:cytoplasm"/>
    <property type="evidence" value="ECO:0007669"/>
    <property type="project" value="TreeGrafter"/>
</dbReference>
<evidence type="ECO:0000259" key="4">
    <source>
        <dbReference type="Pfam" id="PF23598"/>
    </source>
</evidence>
<dbReference type="InterPro" id="IPR032675">
    <property type="entry name" value="LRR_dom_sf"/>
</dbReference>
<keyword evidence="2" id="KW-0677">Repeat</keyword>
<feature type="compositionally biased region" description="Basic and acidic residues" evidence="3">
    <location>
        <begin position="309"/>
        <end position="318"/>
    </location>
</feature>
<reference evidence="5 6" key="1">
    <citation type="submission" date="2017-02" db="EMBL/GenBank/DDBJ databases">
        <authorList>
            <person name="Peterson S.W."/>
        </authorList>
    </citation>
    <scope>NUCLEOTIDE SEQUENCE [LARGE SCALE GENOMIC DNA]</scope>
    <source>
        <strain evidence="5">Psychrobacter_piechaudii</strain>
    </source>
</reference>
<keyword evidence="6" id="KW-1185">Reference proteome</keyword>
<dbReference type="PANTHER" id="PTHR48051">
    <property type="match status" value="1"/>
</dbReference>
<protein>
    <submittedName>
        <fullName evidence="5">Leucine Rich repeats (2 copies)</fullName>
    </submittedName>
</protein>
<accession>A0A1R4GXB4</accession>
<dbReference type="STRING" id="1945521.A1232T_02028"/>
<dbReference type="AlphaFoldDB" id="A0A1R4GXB4"/>
<sequence length="620" mass="70839">MTNNKNAEPWMQELWNLADKFQISDDVIPRDAVALEQLNELKLEDLDAEAFELIKLISKLPNLKILDLSGYRGEYLPDEIAELTSLEQLILKYSSLESLPNKIYELKNLSVLSLTENYELDSLPEGISRLKSLKSIDLSACDELQGFPDGFFQLTQLEELLLDSTELYSDEIGSLKKLKKLSLSGDLYEIPVWIFDLKELTELCLNEVALSEIPSEIGELTKLEYLDLGFNERITKLPDSFGNLTNLKHLSLTCCSLQSLPESFVNLTQLEKLELGPSDMNTLEHLSPEVSKFLTQLGDVVTGWEPSTDEQHNTKADDNQPQVPDDVKDYVDLNDIDSDALVQQVIDTLDQIIDSNKARIQEGDFEVRPGYGYDKFYLDWIDGSYDMSLQSLIHYIMYEDGIYNKILNTSQYTRILHLIDDNPEAIFSADESLDDNYSLLQYEFLDNLFYNPIQFVGKRLSELGCDVSQAFADYLEDDFYDEDYESETEDDSSNIATYDSFEITEPALIIRINLEDSDNISAQDLYNTTRSAWRINLERANNVEYVLSVHQGIVKEVYKVSGWYDAGTTFMPKREDIIGSGRYEFVGTVAEDAIRDKYLNASVKHLFKKGNAQPVMYFNC</sequence>
<dbReference type="SUPFAM" id="SSF52058">
    <property type="entry name" value="L domain-like"/>
    <property type="match status" value="1"/>
</dbReference>
<evidence type="ECO:0000313" key="5">
    <source>
        <dbReference type="EMBL" id="SJM72829.1"/>
    </source>
</evidence>
<proteinExistence type="predicted"/>
<evidence type="ECO:0000313" key="6">
    <source>
        <dbReference type="Proteomes" id="UP000188357"/>
    </source>
</evidence>
<keyword evidence="1" id="KW-0433">Leucine-rich repeat</keyword>
<dbReference type="InterPro" id="IPR003591">
    <property type="entry name" value="Leu-rich_rpt_typical-subtyp"/>
</dbReference>
<dbReference type="Pfam" id="PF13855">
    <property type="entry name" value="LRR_8"/>
    <property type="match status" value="1"/>
</dbReference>
<evidence type="ECO:0000256" key="2">
    <source>
        <dbReference type="ARBA" id="ARBA00022737"/>
    </source>
</evidence>
<dbReference type="SMART" id="SM00369">
    <property type="entry name" value="LRR_TYP"/>
    <property type="match status" value="5"/>
</dbReference>
<dbReference type="InterPro" id="IPR050216">
    <property type="entry name" value="LRR_domain-containing"/>
</dbReference>
<evidence type="ECO:0000256" key="1">
    <source>
        <dbReference type="ARBA" id="ARBA00022614"/>
    </source>
</evidence>
<feature type="region of interest" description="Disordered" evidence="3">
    <location>
        <begin position="304"/>
        <end position="323"/>
    </location>
</feature>
<name>A0A1R4GXB4_9GAMM</name>
<organism evidence="5 6">
    <name type="scientific">Psychrobacter piechaudii</name>
    <dbReference type="NCBI Taxonomy" id="1945521"/>
    <lineage>
        <taxon>Bacteria</taxon>
        <taxon>Pseudomonadati</taxon>
        <taxon>Pseudomonadota</taxon>
        <taxon>Gammaproteobacteria</taxon>
        <taxon>Moraxellales</taxon>
        <taxon>Moraxellaceae</taxon>
        <taxon>Psychrobacter</taxon>
    </lineage>
</organism>